<accession>A0ABZ1AYD8</accession>
<dbReference type="Proteomes" id="UP001324287">
    <property type="component" value="Chromosome"/>
</dbReference>
<dbReference type="RefSeq" id="WP_324274489.1">
    <property type="nucleotide sequence ID" value="NZ_CP141261.1"/>
</dbReference>
<proteinExistence type="predicted"/>
<evidence type="ECO:0000313" key="1">
    <source>
        <dbReference type="EMBL" id="WRL63152.1"/>
    </source>
</evidence>
<reference evidence="1 2" key="1">
    <citation type="submission" date="2023-12" db="EMBL/GenBank/DDBJ databases">
        <title>Blastococcus brunescens sp. nov., an actonobacterium isolated from sandstone collected in sahara desert.</title>
        <authorList>
            <person name="Gtari M."/>
            <person name="Ghodhbane F."/>
        </authorList>
    </citation>
    <scope>NUCLEOTIDE SEQUENCE [LARGE SCALE GENOMIC DNA]</scope>
    <source>
        <strain evidence="1 2">BMG 8361</strain>
    </source>
</reference>
<dbReference type="EMBL" id="CP141261">
    <property type="protein sequence ID" value="WRL63152.1"/>
    <property type="molecule type" value="Genomic_DNA"/>
</dbReference>
<sequence length="44" mass="4535">MTSTDELPGVLALGGPRVVVVRTDQRAEAALAFELRAAAAAALR</sequence>
<name>A0ABZ1AYD8_9ACTN</name>
<protein>
    <submittedName>
        <fullName evidence="1">Uncharacterized protein</fullName>
    </submittedName>
</protein>
<keyword evidence="2" id="KW-1185">Reference proteome</keyword>
<evidence type="ECO:0000313" key="2">
    <source>
        <dbReference type="Proteomes" id="UP001324287"/>
    </source>
</evidence>
<gene>
    <name evidence="1" type="ORF">U6N30_25645</name>
</gene>
<organism evidence="1 2">
    <name type="scientific">Blastococcus brunescens</name>
    <dbReference type="NCBI Taxonomy" id="1564165"/>
    <lineage>
        <taxon>Bacteria</taxon>
        <taxon>Bacillati</taxon>
        <taxon>Actinomycetota</taxon>
        <taxon>Actinomycetes</taxon>
        <taxon>Geodermatophilales</taxon>
        <taxon>Geodermatophilaceae</taxon>
        <taxon>Blastococcus</taxon>
    </lineage>
</organism>